<evidence type="ECO:0000313" key="1">
    <source>
        <dbReference type="Ensembl" id="ENSXMAP00000029406.1"/>
    </source>
</evidence>
<dbReference type="Ensembl" id="ENSXMAT00000039317.1">
    <property type="protein sequence ID" value="ENSXMAP00000029406.1"/>
    <property type="gene ID" value="ENSXMAG00000024331.1"/>
</dbReference>
<name>A0A3B5QEG4_XIPMA</name>
<reference evidence="1" key="3">
    <citation type="submission" date="2025-08" db="UniProtKB">
        <authorList>
            <consortium name="Ensembl"/>
        </authorList>
    </citation>
    <scope>IDENTIFICATION</scope>
    <source>
        <strain evidence="1">JP 163 A</strain>
    </source>
</reference>
<protein>
    <recommendedName>
        <fullName evidence="3">Ig-like domain-containing protein</fullName>
    </recommendedName>
</protein>
<accession>A0A3B5QEG4</accession>
<dbReference type="STRING" id="8083.ENSXMAP00000029406"/>
<dbReference type="InParanoid" id="A0A3B5QEG4"/>
<dbReference type="GeneTree" id="ENSGT01140000284868"/>
<keyword evidence="2" id="KW-1185">Reference proteome</keyword>
<evidence type="ECO:0008006" key="3">
    <source>
        <dbReference type="Google" id="ProtNLM"/>
    </source>
</evidence>
<organism evidence="1 2">
    <name type="scientific">Xiphophorus maculatus</name>
    <name type="common">Southern platyfish</name>
    <name type="synonym">Platypoecilus maculatus</name>
    <dbReference type="NCBI Taxonomy" id="8083"/>
    <lineage>
        <taxon>Eukaryota</taxon>
        <taxon>Metazoa</taxon>
        <taxon>Chordata</taxon>
        <taxon>Craniata</taxon>
        <taxon>Vertebrata</taxon>
        <taxon>Euteleostomi</taxon>
        <taxon>Actinopterygii</taxon>
        <taxon>Neopterygii</taxon>
        <taxon>Teleostei</taxon>
        <taxon>Neoteleostei</taxon>
        <taxon>Acanthomorphata</taxon>
        <taxon>Ovalentaria</taxon>
        <taxon>Atherinomorphae</taxon>
        <taxon>Cyprinodontiformes</taxon>
        <taxon>Poeciliidae</taxon>
        <taxon>Poeciliinae</taxon>
        <taxon>Xiphophorus</taxon>
    </lineage>
</organism>
<reference evidence="2" key="1">
    <citation type="submission" date="2012-01" db="EMBL/GenBank/DDBJ databases">
        <authorList>
            <person name="Walter R."/>
            <person name="Schartl M."/>
            <person name="Warren W."/>
        </authorList>
    </citation>
    <scope>NUCLEOTIDE SEQUENCE [LARGE SCALE GENOMIC DNA]</scope>
    <source>
        <strain evidence="2">JP 163 A</strain>
    </source>
</reference>
<proteinExistence type="predicted"/>
<reference evidence="1" key="4">
    <citation type="submission" date="2025-09" db="UniProtKB">
        <authorList>
            <consortium name="Ensembl"/>
        </authorList>
    </citation>
    <scope>IDENTIFICATION</scope>
    <source>
        <strain evidence="1">JP 163 A</strain>
    </source>
</reference>
<dbReference type="Gene3D" id="2.60.40.10">
    <property type="entry name" value="Immunoglobulins"/>
    <property type="match status" value="1"/>
</dbReference>
<dbReference type="Proteomes" id="UP000002852">
    <property type="component" value="Unassembled WGS sequence"/>
</dbReference>
<dbReference type="AlphaFoldDB" id="A0A3B5QEG4"/>
<sequence>MMKMVVVVKVCKVGLTNRQADRRSPHVWKDEHLNVNLINRAQSVLLPCISIDSFPEDSLVEWTDSRGRQVHVYQSGSDRPEEQHWVYTDRTQIRKRLKKGIPVSEGRDLYSCGRSLLESLSYYCVLEICLAAP</sequence>
<dbReference type="InterPro" id="IPR013783">
    <property type="entry name" value="Ig-like_fold"/>
</dbReference>
<evidence type="ECO:0000313" key="2">
    <source>
        <dbReference type="Proteomes" id="UP000002852"/>
    </source>
</evidence>
<reference evidence="2" key="2">
    <citation type="journal article" date="2013" name="Nat. Genet.">
        <title>The genome of the platyfish, Xiphophorus maculatus, provides insights into evolutionary adaptation and several complex traits.</title>
        <authorList>
            <person name="Schartl M."/>
            <person name="Walter R.B."/>
            <person name="Shen Y."/>
            <person name="Garcia T."/>
            <person name="Catchen J."/>
            <person name="Amores A."/>
            <person name="Braasch I."/>
            <person name="Chalopin D."/>
            <person name="Volff J.N."/>
            <person name="Lesch K.P."/>
            <person name="Bisazza A."/>
            <person name="Minx P."/>
            <person name="Hillier L."/>
            <person name="Wilson R.K."/>
            <person name="Fuerstenberg S."/>
            <person name="Boore J."/>
            <person name="Searle S."/>
            <person name="Postlethwait J.H."/>
            <person name="Warren W.C."/>
        </authorList>
    </citation>
    <scope>NUCLEOTIDE SEQUENCE [LARGE SCALE GENOMIC DNA]</scope>
    <source>
        <strain evidence="2">JP 163 A</strain>
    </source>
</reference>